<evidence type="ECO:0000256" key="1">
    <source>
        <dbReference type="ARBA" id="ARBA00004651"/>
    </source>
</evidence>
<comment type="subcellular location">
    <subcellularLocation>
        <location evidence="1">Cell membrane</location>
        <topology evidence="1">Multi-pass membrane protein</topology>
    </subcellularLocation>
</comment>
<feature type="transmembrane region" description="Helical" evidence="7">
    <location>
        <begin position="428"/>
        <end position="448"/>
    </location>
</feature>
<feature type="transmembrane region" description="Helical" evidence="7">
    <location>
        <begin position="130"/>
        <end position="153"/>
    </location>
</feature>
<dbReference type="EMBL" id="CP005587">
    <property type="protein sequence ID" value="AGK57589.1"/>
    <property type="molecule type" value="Genomic_DNA"/>
</dbReference>
<evidence type="ECO:0000256" key="6">
    <source>
        <dbReference type="ARBA" id="ARBA00023136"/>
    </source>
</evidence>
<evidence type="ECO:0000313" key="9">
    <source>
        <dbReference type="Proteomes" id="UP000005952"/>
    </source>
</evidence>
<dbReference type="Proteomes" id="UP000005952">
    <property type="component" value="Chromosome"/>
</dbReference>
<evidence type="ECO:0000256" key="7">
    <source>
        <dbReference type="SAM" id="Phobius"/>
    </source>
</evidence>
<feature type="transmembrane region" description="Helical" evidence="7">
    <location>
        <begin position="31"/>
        <end position="55"/>
    </location>
</feature>
<dbReference type="AlphaFoldDB" id="N0B277"/>
<keyword evidence="3" id="KW-1003">Cell membrane</keyword>
<feature type="transmembrane region" description="Helical" evidence="7">
    <location>
        <begin position="371"/>
        <end position="387"/>
    </location>
</feature>
<proteinExistence type="inferred from homology"/>
<evidence type="ECO:0000313" key="8">
    <source>
        <dbReference type="EMBL" id="AGK57589.1"/>
    </source>
</evidence>
<organism evidence="8 9">
    <name type="scientific">Hyphomicrobium denitrificans 1NES1</name>
    <dbReference type="NCBI Taxonomy" id="670307"/>
    <lineage>
        <taxon>Bacteria</taxon>
        <taxon>Pseudomonadati</taxon>
        <taxon>Pseudomonadota</taxon>
        <taxon>Alphaproteobacteria</taxon>
        <taxon>Hyphomicrobiales</taxon>
        <taxon>Hyphomicrobiaceae</taxon>
        <taxon>Hyphomicrobium</taxon>
    </lineage>
</organism>
<evidence type="ECO:0000256" key="4">
    <source>
        <dbReference type="ARBA" id="ARBA00022692"/>
    </source>
</evidence>
<dbReference type="RefSeq" id="WP_015597624.1">
    <property type="nucleotide sequence ID" value="NC_021172.1"/>
</dbReference>
<feature type="transmembrane region" description="Helical" evidence="7">
    <location>
        <begin position="312"/>
        <end position="335"/>
    </location>
</feature>
<accession>N0B277</accession>
<feature type="transmembrane region" description="Helical" evidence="7">
    <location>
        <begin position="399"/>
        <end position="422"/>
    </location>
</feature>
<keyword evidence="4 7" id="KW-0812">Transmembrane</keyword>
<keyword evidence="9" id="KW-1185">Reference proteome</keyword>
<keyword evidence="5 7" id="KW-1133">Transmembrane helix</keyword>
<dbReference type="PANTHER" id="PTHR30250:SF10">
    <property type="entry name" value="LIPOPOLYSACCHARIDE BIOSYNTHESIS PROTEIN WZXC"/>
    <property type="match status" value="1"/>
</dbReference>
<evidence type="ECO:0000256" key="2">
    <source>
        <dbReference type="ARBA" id="ARBA00007430"/>
    </source>
</evidence>
<dbReference type="Pfam" id="PF13440">
    <property type="entry name" value="Polysacc_synt_3"/>
    <property type="match status" value="1"/>
</dbReference>
<feature type="transmembrane region" description="Helical" evidence="7">
    <location>
        <begin position="347"/>
        <end position="365"/>
    </location>
</feature>
<dbReference type="KEGG" id="hdt:HYPDE_29573"/>
<comment type="similarity">
    <text evidence="2">Belongs to the polysaccharide synthase family.</text>
</comment>
<dbReference type="PANTHER" id="PTHR30250">
    <property type="entry name" value="PST FAMILY PREDICTED COLANIC ACID TRANSPORTER"/>
    <property type="match status" value="1"/>
</dbReference>
<gene>
    <name evidence="8" type="ORF">HYPDE_29573</name>
</gene>
<name>N0B277_9HYPH</name>
<sequence length="485" mass="52226">MASGERYAGLLISFVTLPVVSRLLTPAEIGVSVVGLAITTLILSVREFATTSFIIQHRDLQPTHVHASFTFLLLVSVLISSVLTLLSGSIAEFYGEPRLAPYLCIGAVSISVEVVGAMVAALLRRNMAFGTLAIINISGAAVGASVTLALASLGFSYMSFAWATLASTITIAIMSLFFWRDWSIFRLSLHAWGGMAEFGGYNGLNVMLYRIYEALPSMALGRVLSFEHLALYTRAITLCQLPDRAVLRGLDSILLPAFSIEVRNGRSLVGAYVRSIEIITAIQWPALVTLAILADPLVRLILGAQWEGSVPLVRIMAIASMFSFSAELNYPVLMAMGAMRDIFKRSLIAWPISALVIVCAAMFGVMAAASAWLVTLPFQAYVSIWFVQRHVDISWKQLARAVIISGIVTLFSAVGPLLAVVLSGSGQISYLASFVAAALSAVGWIVGLKLTGHTMFSELEKILVHILLLPSTRGRTPDEAVGRKA</sequence>
<dbReference type="STRING" id="670307.HYPDE_29573"/>
<feature type="transmembrane region" description="Helical" evidence="7">
    <location>
        <begin position="7"/>
        <end position="25"/>
    </location>
</feature>
<dbReference type="HOGENOM" id="CLU_026911_4_0_5"/>
<reference evidence="8 9" key="1">
    <citation type="journal article" date="2013" name="Genome Announc.">
        <title>Genome sequences for three denitrifying bacterial strains isolated from a uranium- and nitrate-contaminated subsurface environment.</title>
        <authorList>
            <person name="Venkatramanan R."/>
            <person name="Prakash O."/>
            <person name="Woyke T."/>
            <person name="Chain P."/>
            <person name="Goodwin L.A."/>
            <person name="Watson D."/>
            <person name="Brooks S."/>
            <person name="Kostka J.E."/>
            <person name="Green S.J."/>
        </authorList>
    </citation>
    <scope>NUCLEOTIDE SEQUENCE [LARGE SCALE GENOMIC DNA]</scope>
    <source>
        <strain evidence="8 9">1NES1</strain>
    </source>
</reference>
<feature type="transmembrane region" description="Helical" evidence="7">
    <location>
        <begin position="67"/>
        <end position="87"/>
    </location>
</feature>
<keyword evidence="6 7" id="KW-0472">Membrane</keyword>
<dbReference type="InterPro" id="IPR050833">
    <property type="entry name" value="Poly_Biosynth_Transport"/>
</dbReference>
<evidence type="ECO:0000256" key="3">
    <source>
        <dbReference type="ARBA" id="ARBA00022475"/>
    </source>
</evidence>
<feature type="transmembrane region" description="Helical" evidence="7">
    <location>
        <begin position="99"/>
        <end position="123"/>
    </location>
</feature>
<dbReference type="GO" id="GO:0005886">
    <property type="term" value="C:plasma membrane"/>
    <property type="evidence" value="ECO:0007669"/>
    <property type="project" value="UniProtKB-SubCell"/>
</dbReference>
<dbReference type="eggNOG" id="COG2244">
    <property type="taxonomic scope" value="Bacteria"/>
</dbReference>
<evidence type="ECO:0000256" key="5">
    <source>
        <dbReference type="ARBA" id="ARBA00022989"/>
    </source>
</evidence>
<feature type="transmembrane region" description="Helical" evidence="7">
    <location>
        <begin position="159"/>
        <end position="179"/>
    </location>
</feature>
<protein>
    <submittedName>
        <fullName evidence="8">Exopolysaccharide exporter</fullName>
    </submittedName>
</protein>